<feature type="domain" description="G" evidence="1">
    <location>
        <begin position="189"/>
        <end position="303"/>
    </location>
</feature>
<sequence length="440" mass="52053">MNLISIIGYNNVGKSSLFYKLSIKNINNYNNFKSNDLIFNYCFFNKNMIITDTSNFDFNFKNKLNLEIFNNISTLINNSDLILFIVDVNNIYSNFNKKISNLLINNKKNIFLLINKIDLNKNYKYNINKKKLYNLKYDFFFISIKKNIGINDLIYSINNKLNNKKEINNSNYLNKIKKFIITSNNNKKKIIIIGKTNSGKSTLLNSLINNKRMLVSNIENTTLNIISSENINKNIIVTDTYGIIYKDKYKNKYLFKNILKNIYNHNIMLYISSYYDLNNNDLNMINLFINNNIYIPLILIINKIDLLKNKNEINIVRSNILNKLKFVKNKINILFISAMNNIGINKLFFYIKSLNIKKIYNNNNINILKKIILDLIIIYNKNNKKKINFKINNIYINNNILNIIINNNINVNENFKRFIINNINKKIEKGYILKIIYKIY</sequence>
<dbReference type="KEGG" id="eor:NARRFE1_01110"/>
<evidence type="ECO:0000313" key="3">
    <source>
        <dbReference type="Proteomes" id="UP000289537"/>
    </source>
</evidence>
<organism evidence="2 3">
    <name type="scientific">endosymbiont of Rhynchophorus ferrugineus</name>
    <dbReference type="NCBI Taxonomy" id="1972133"/>
    <lineage>
        <taxon>Bacteria</taxon>
        <taxon>Pseudomonadati</taxon>
        <taxon>Pseudomonadota</taxon>
        <taxon>Gammaproteobacteria</taxon>
        <taxon>Candidatus Nardonella</taxon>
    </lineage>
</organism>
<reference evidence="2 3" key="1">
    <citation type="journal article" date="2017" name="Proc. Natl. Acad. Sci. U.S.A.">
        <title>Small genome symbiont underlies cuticle hardness in beetles.</title>
        <authorList>
            <person name="Anbutsu H."/>
            <person name="Moriyama M."/>
            <person name="Nikoh N."/>
            <person name="Hosokawa T."/>
            <person name="Futahashi R."/>
            <person name="Tanahashi M."/>
            <person name="Meng X.Y."/>
            <person name="Kuriwada T."/>
            <person name="Mori N."/>
            <person name="Oshima K."/>
            <person name="Hattori M."/>
            <person name="Fujie M."/>
            <person name="Satoh N."/>
            <person name="Maeda T."/>
            <person name="Shigenobu S."/>
            <person name="Koga R."/>
            <person name="Fukatsu T."/>
        </authorList>
    </citation>
    <scope>NUCLEOTIDE SEQUENCE [LARGE SCALE GENOMIC DNA]</scope>
    <source>
        <strain evidence="2">NARRFE1</strain>
    </source>
</reference>
<keyword evidence="3" id="KW-1185">Reference proteome</keyword>
<dbReference type="OrthoDB" id="9805918at2"/>
<feature type="domain" description="G" evidence="1">
    <location>
        <begin position="4"/>
        <end position="116"/>
    </location>
</feature>
<dbReference type="AlphaFoldDB" id="A0A2Z5T8Z6"/>
<proteinExistence type="predicted"/>
<dbReference type="GO" id="GO:0043022">
    <property type="term" value="F:ribosome binding"/>
    <property type="evidence" value="ECO:0007669"/>
    <property type="project" value="TreeGrafter"/>
</dbReference>
<dbReference type="InterPro" id="IPR027417">
    <property type="entry name" value="P-loop_NTPase"/>
</dbReference>
<dbReference type="EMBL" id="AP018161">
    <property type="protein sequence ID" value="BBA85056.1"/>
    <property type="molecule type" value="Genomic_DNA"/>
</dbReference>
<dbReference type="InterPro" id="IPR006073">
    <property type="entry name" value="GTP-bd"/>
</dbReference>
<gene>
    <name evidence="2" type="primary">der</name>
    <name evidence="2" type="ORF">NARRFE1_01110</name>
</gene>
<dbReference type="Pfam" id="PF01926">
    <property type="entry name" value="MMR_HSR1"/>
    <property type="match status" value="2"/>
</dbReference>
<dbReference type="InterPro" id="IPR005225">
    <property type="entry name" value="Small_GTP-bd"/>
</dbReference>
<accession>A0A2Z5T8Z6</accession>
<evidence type="ECO:0000259" key="1">
    <source>
        <dbReference type="Pfam" id="PF01926"/>
    </source>
</evidence>
<dbReference type="NCBIfam" id="TIGR00231">
    <property type="entry name" value="small_GTP"/>
    <property type="match status" value="1"/>
</dbReference>
<evidence type="ECO:0000313" key="2">
    <source>
        <dbReference type="EMBL" id="BBA85056.1"/>
    </source>
</evidence>
<dbReference type="PANTHER" id="PTHR43834">
    <property type="entry name" value="GTPASE DER"/>
    <property type="match status" value="1"/>
</dbReference>
<dbReference type="Proteomes" id="UP000289537">
    <property type="component" value="Chromosome"/>
</dbReference>
<dbReference type="GO" id="GO:0005525">
    <property type="term" value="F:GTP binding"/>
    <property type="evidence" value="ECO:0007669"/>
    <property type="project" value="InterPro"/>
</dbReference>
<dbReference type="SUPFAM" id="SSF52540">
    <property type="entry name" value="P-loop containing nucleoside triphosphate hydrolases"/>
    <property type="match status" value="1"/>
</dbReference>
<protein>
    <submittedName>
        <fullName evidence="2">GTPase Der</fullName>
    </submittedName>
</protein>
<name>A0A2Z5T8Z6_9GAMM</name>
<dbReference type="RefSeq" id="WP_148708406.1">
    <property type="nucleotide sequence ID" value="NZ_AP018161.1"/>
</dbReference>
<dbReference type="Gene3D" id="3.40.50.300">
    <property type="entry name" value="P-loop containing nucleotide triphosphate hydrolases"/>
    <property type="match status" value="2"/>
</dbReference>
<dbReference type="PANTHER" id="PTHR43834:SF6">
    <property type="entry name" value="GTPASE DER"/>
    <property type="match status" value="1"/>
</dbReference>